<feature type="compositionally biased region" description="Basic and acidic residues" evidence="4">
    <location>
        <begin position="2105"/>
        <end position="2121"/>
    </location>
</feature>
<feature type="compositionally biased region" description="Low complexity" evidence="4">
    <location>
        <begin position="713"/>
        <end position="727"/>
    </location>
</feature>
<feature type="compositionally biased region" description="Polar residues" evidence="4">
    <location>
        <begin position="1335"/>
        <end position="1349"/>
    </location>
</feature>
<feature type="region of interest" description="Disordered" evidence="4">
    <location>
        <begin position="1"/>
        <end position="27"/>
    </location>
</feature>
<proteinExistence type="predicted"/>
<feature type="compositionally biased region" description="Low complexity" evidence="4">
    <location>
        <begin position="2007"/>
        <end position="2023"/>
    </location>
</feature>
<feature type="region of interest" description="Disordered" evidence="4">
    <location>
        <begin position="2452"/>
        <end position="2503"/>
    </location>
</feature>
<feature type="compositionally biased region" description="Low complexity" evidence="4">
    <location>
        <begin position="1122"/>
        <end position="1134"/>
    </location>
</feature>
<feature type="compositionally biased region" description="Basic and acidic residues" evidence="4">
    <location>
        <begin position="2170"/>
        <end position="2200"/>
    </location>
</feature>
<protein>
    <recommendedName>
        <fullName evidence="5">C2 domain-containing protein</fullName>
    </recommendedName>
</protein>
<keyword evidence="2" id="KW-0677">Repeat</keyword>
<feature type="region of interest" description="Disordered" evidence="4">
    <location>
        <begin position="1287"/>
        <end position="1317"/>
    </location>
</feature>
<feature type="compositionally biased region" description="Basic and acidic residues" evidence="4">
    <location>
        <begin position="2086"/>
        <end position="2097"/>
    </location>
</feature>
<feature type="compositionally biased region" description="Polar residues" evidence="4">
    <location>
        <begin position="2202"/>
        <end position="2213"/>
    </location>
</feature>
<feature type="compositionally biased region" description="Polar residues" evidence="4">
    <location>
        <begin position="240"/>
        <end position="252"/>
    </location>
</feature>
<dbReference type="InterPro" id="IPR000008">
    <property type="entry name" value="C2_dom"/>
</dbReference>
<feature type="compositionally biased region" description="Low complexity" evidence="4">
    <location>
        <begin position="2312"/>
        <end position="2322"/>
    </location>
</feature>
<feature type="compositionally biased region" description="Basic and acidic residues" evidence="4">
    <location>
        <begin position="670"/>
        <end position="688"/>
    </location>
</feature>
<comment type="caution">
    <text evidence="6">The sequence shown here is derived from an EMBL/GenBank/DDBJ whole genome shotgun (WGS) entry which is preliminary data.</text>
</comment>
<feature type="compositionally biased region" description="Basic residues" evidence="4">
    <location>
        <begin position="2033"/>
        <end position="2044"/>
    </location>
</feature>
<feature type="region of interest" description="Disordered" evidence="4">
    <location>
        <begin position="1841"/>
        <end position="1873"/>
    </location>
</feature>
<evidence type="ECO:0000256" key="4">
    <source>
        <dbReference type="SAM" id="MobiDB-lite"/>
    </source>
</evidence>
<feature type="compositionally biased region" description="Polar residues" evidence="4">
    <location>
        <begin position="2062"/>
        <end position="2073"/>
    </location>
</feature>
<dbReference type="PANTHER" id="PTHR45716">
    <property type="entry name" value="BITESIZE, ISOFORM I"/>
    <property type="match status" value="1"/>
</dbReference>
<feature type="compositionally biased region" description="Basic and acidic residues" evidence="4">
    <location>
        <begin position="1427"/>
        <end position="1447"/>
    </location>
</feature>
<feature type="compositionally biased region" description="Basic and acidic residues" evidence="4">
    <location>
        <begin position="2493"/>
        <end position="2503"/>
    </location>
</feature>
<dbReference type="Gene3D" id="2.60.40.150">
    <property type="entry name" value="C2 domain"/>
    <property type="match status" value="2"/>
</dbReference>
<organism evidence="6 7">
    <name type="scientific">Polypedilum vanderplanki</name>
    <name type="common">Sleeping chironomid midge</name>
    <dbReference type="NCBI Taxonomy" id="319348"/>
    <lineage>
        <taxon>Eukaryota</taxon>
        <taxon>Metazoa</taxon>
        <taxon>Ecdysozoa</taxon>
        <taxon>Arthropoda</taxon>
        <taxon>Hexapoda</taxon>
        <taxon>Insecta</taxon>
        <taxon>Pterygota</taxon>
        <taxon>Neoptera</taxon>
        <taxon>Endopterygota</taxon>
        <taxon>Diptera</taxon>
        <taxon>Nematocera</taxon>
        <taxon>Chironomoidea</taxon>
        <taxon>Chironomidae</taxon>
        <taxon>Chironominae</taxon>
        <taxon>Polypedilum</taxon>
        <taxon>Polypedilum</taxon>
    </lineage>
</organism>
<feature type="compositionally biased region" description="Low complexity" evidence="4">
    <location>
        <begin position="2738"/>
        <end position="2757"/>
    </location>
</feature>
<dbReference type="GO" id="GO:0042043">
    <property type="term" value="F:neurexin family protein binding"/>
    <property type="evidence" value="ECO:0007669"/>
    <property type="project" value="TreeGrafter"/>
</dbReference>
<feature type="compositionally biased region" description="Basic and acidic residues" evidence="4">
    <location>
        <begin position="2576"/>
        <end position="2585"/>
    </location>
</feature>
<dbReference type="CDD" id="cd04020">
    <property type="entry name" value="C2B_SLP_1-2-3-4"/>
    <property type="match status" value="1"/>
</dbReference>
<dbReference type="CDD" id="cd08521">
    <property type="entry name" value="C2A_SLP"/>
    <property type="match status" value="1"/>
</dbReference>
<feature type="compositionally biased region" description="Acidic residues" evidence="4">
    <location>
        <begin position="1841"/>
        <end position="1851"/>
    </location>
</feature>
<feature type="compositionally biased region" description="Acidic residues" evidence="4">
    <location>
        <begin position="1352"/>
        <end position="1365"/>
    </location>
</feature>
<dbReference type="InterPro" id="IPR035892">
    <property type="entry name" value="C2_domain_sf"/>
</dbReference>
<dbReference type="GO" id="GO:0070382">
    <property type="term" value="C:exocytic vesicle"/>
    <property type="evidence" value="ECO:0007669"/>
    <property type="project" value="TreeGrafter"/>
</dbReference>
<feature type="compositionally biased region" description="Polar residues" evidence="4">
    <location>
        <begin position="1957"/>
        <end position="1966"/>
    </location>
</feature>
<feature type="compositionally biased region" description="Polar residues" evidence="4">
    <location>
        <begin position="1291"/>
        <end position="1304"/>
    </location>
</feature>
<feature type="compositionally biased region" description="Polar residues" evidence="4">
    <location>
        <begin position="14"/>
        <end position="27"/>
    </location>
</feature>
<gene>
    <name evidence="6" type="ORF">PVAND_000759</name>
</gene>
<feature type="compositionally biased region" description="Polar residues" evidence="4">
    <location>
        <begin position="2634"/>
        <end position="2658"/>
    </location>
</feature>
<comment type="subcellular location">
    <subcellularLocation>
        <location evidence="1">Membrane</location>
    </subcellularLocation>
</comment>
<evidence type="ECO:0000256" key="3">
    <source>
        <dbReference type="ARBA" id="ARBA00023136"/>
    </source>
</evidence>
<feature type="compositionally biased region" description="Low complexity" evidence="4">
    <location>
        <begin position="2618"/>
        <end position="2633"/>
    </location>
</feature>
<feature type="compositionally biased region" description="Basic and acidic residues" evidence="4">
    <location>
        <begin position="1782"/>
        <end position="1807"/>
    </location>
</feature>
<dbReference type="Pfam" id="PF00168">
    <property type="entry name" value="C2"/>
    <property type="match status" value="2"/>
</dbReference>
<feature type="compositionally biased region" description="Basic and acidic residues" evidence="4">
    <location>
        <begin position="1086"/>
        <end position="1107"/>
    </location>
</feature>
<dbReference type="EMBL" id="JADBJN010000003">
    <property type="protein sequence ID" value="KAG5670499.1"/>
    <property type="molecule type" value="Genomic_DNA"/>
</dbReference>
<feature type="region of interest" description="Disordered" evidence="4">
    <location>
        <begin position="2974"/>
        <end position="2993"/>
    </location>
</feature>
<evidence type="ECO:0000256" key="2">
    <source>
        <dbReference type="ARBA" id="ARBA00022737"/>
    </source>
</evidence>
<feature type="compositionally biased region" description="Polar residues" evidence="4">
    <location>
        <begin position="193"/>
        <end position="205"/>
    </location>
</feature>
<feature type="region of interest" description="Disordered" evidence="4">
    <location>
        <begin position="514"/>
        <end position="539"/>
    </location>
</feature>
<feature type="region of interest" description="Disordered" evidence="4">
    <location>
        <begin position="152"/>
        <end position="307"/>
    </location>
</feature>
<feature type="compositionally biased region" description="Polar residues" evidence="4">
    <location>
        <begin position="2249"/>
        <end position="2265"/>
    </location>
</feature>
<dbReference type="SMART" id="SM00239">
    <property type="entry name" value="C2"/>
    <property type="match status" value="2"/>
</dbReference>
<dbReference type="PROSITE" id="PS50004">
    <property type="entry name" value="C2"/>
    <property type="match status" value="2"/>
</dbReference>
<evidence type="ECO:0000256" key="1">
    <source>
        <dbReference type="ARBA" id="ARBA00004370"/>
    </source>
</evidence>
<feature type="region of interest" description="Disordered" evidence="4">
    <location>
        <begin position="1426"/>
        <end position="1471"/>
    </location>
</feature>
<keyword evidence="3" id="KW-0472">Membrane</keyword>
<feature type="compositionally biased region" description="Polar residues" evidence="4">
    <location>
        <begin position="1852"/>
        <end position="1870"/>
    </location>
</feature>
<evidence type="ECO:0000313" key="7">
    <source>
        <dbReference type="Proteomes" id="UP001107558"/>
    </source>
</evidence>
<dbReference type="GO" id="GO:0006887">
    <property type="term" value="P:exocytosis"/>
    <property type="evidence" value="ECO:0007669"/>
    <property type="project" value="TreeGrafter"/>
</dbReference>
<feature type="region of interest" description="Disordered" evidence="4">
    <location>
        <begin position="1782"/>
        <end position="1813"/>
    </location>
</feature>
<feature type="domain" description="C2" evidence="5">
    <location>
        <begin position="2980"/>
        <end position="3104"/>
    </location>
</feature>
<feature type="region of interest" description="Disordered" evidence="4">
    <location>
        <begin position="340"/>
        <end position="371"/>
    </location>
</feature>
<feature type="region of interest" description="Disordered" evidence="4">
    <location>
        <begin position="648"/>
        <end position="752"/>
    </location>
</feature>
<feature type="compositionally biased region" description="Polar residues" evidence="4">
    <location>
        <begin position="1932"/>
        <end position="1946"/>
    </location>
</feature>
<feature type="compositionally biased region" description="Low complexity" evidence="4">
    <location>
        <begin position="2974"/>
        <end position="2992"/>
    </location>
</feature>
<feature type="compositionally biased region" description="Polar residues" evidence="4">
    <location>
        <begin position="346"/>
        <end position="360"/>
    </location>
</feature>
<feature type="domain" description="C2" evidence="5">
    <location>
        <begin position="2804"/>
        <end position="2926"/>
    </location>
</feature>
<feature type="region of interest" description="Disordered" evidence="4">
    <location>
        <begin position="1086"/>
        <end position="1141"/>
    </location>
</feature>
<feature type="region of interest" description="Disordered" evidence="4">
    <location>
        <begin position="2003"/>
        <end position="2218"/>
    </location>
</feature>
<reference evidence="6" key="1">
    <citation type="submission" date="2021-03" db="EMBL/GenBank/DDBJ databases">
        <title>Chromosome level genome of the anhydrobiotic midge Polypedilum vanderplanki.</title>
        <authorList>
            <person name="Yoshida Y."/>
            <person name="Kikawada T."/>
            <person name="Gusev O."/>
        </authorList>
    </citation>
    <scope>NUCLEOTIDE SEQUENCE</scope>
    <source>
        <strain evidence="6">NIAS01</strain>
        <tissue evidence="6">Whole body or cell culture</tissue>
    </source>
</reference>
<dbReference type="FunFam" id="2.60.40.150:FF:000006">
    <property type="entry name" value="Synaptotagmin-like 5, isoform CRA_a"/>
    <property type="match status" value="1"/>
</dbReference>
<accession>A0A9J6BM07</accession>
<dbReference type="OrthoDB" id="195679at2759"/>
<feature type="region of interest" description="Disordered" evidence="4">
    <location>
        <begin position="1335"/>
        <end position="1389"/>
    </location>
</feature>
<feature type="region of interest" description="Disordered" evidence="4">
    <location>
        <begin position="2249"/>
        <end position="2271"/>
    </location>
</feature>
<dbReference type="GO" id="GO:0005886">
    <property type="term" value="C:plasma membrane"/>
    <property type="evidence" value="ECO:0007669"/>
    <property type="project" value="TreeGrafter"/>
</dbReference>
<feature type="region of interest" description="Disordered" evidence="4">
    <location>
        <begin position="2571"/>
        <end position="2658"/>
    </location>
</feature>
<feature type="compositionally biased region" description="Polar residues" evidence="4">
    <location>
        <begin position="294"/>
        <end position="304"/>
    </location>
</feature>
<feature type="region of interest" description="Disordered" evidence="4">
    <location>
        <begin position="1248"/>
        <end position="1271"/>
    </location>
</feature>
<dbReference type="SUPFAM" id="SSF49562">
    <property type="entry name" value="C2 domain (Calcium/lipid-binding domain, CaLB)"/>
    <property type="match status" value="2"/>
</dbReference>
<feature type="compositionally biased region" description="Polar residues" evidence="4">
    <location>
        <begin position="1110"/>
        <end position="1121"/>
    </location>
</feature>
<feature type="compositionally biased region" description="Polar residues" evidence="4">
    <location>
        <begin position="219"/>
        <end position="232"/>
    </location>
</feature>
<evidence type="ECO:0000259" key="5">
    <source>
        <dbReference type="PROSITE" id="PS50004"/>
    </source>
</evidence>
<feature type="compositionally biased region" description="Polar residues" evidence="4">
    <location>
        <begin position="2712"/>
        <end position="2737"/>
    </location>
</feature>
<keyword evidence="7" id="KW-1185">Reference proteome</keyword>
<dbReference type="Proteomes" id="UP001107558">
    <property type="component" value="Chromosome 3"/>
</dbReference>
<dbReference type="InterPro" id="IPR043567">
    <property type="entry name" value="SYTL1-5_C2B"/>
</dbReference>
<sequence>MSNQQRARLPPTPSNSVTTQSNAIQRHPQNIDVQNNTISTVVTTTDSNQMYNNNNINDDSLNALGPDLAIQTSKVLENLSDHERTIILDVLSRDESIRQRDSARIIELQSATGEWMNTEIIHTPPRRSSITQPGYIPTAEIIKKSISRSWTISNPEDDQLPNGKNGIDTRIVHPNLHSHEPSSYPNLIRLNKSPYNSNMDFNNPDNYERTPPTQRRVLRQSTLPNPDSSLHSSCLKIPSPKQQMSPQYSPYHTDNENEPENELSQVPIPSPGQRYQIRRQSTLPCKPNDLHTSKFLSTSPNRSYCRSPDPSAVIDGNEHGSRYPPFVRQSTFPSNNGVAPEYHQRQLPTSPNRLSINKSPDSGGENGGAISPRRFMRQATLPNPDQHMKLLPTSPPKKSPQFIKRSPEFQRQNTISNPEGMNTLSVHGPKFLPISPRQKQNFLFPQPSPAPRTFLSQQHFPTMTEDQPQASVQPPHPHSKMIKVRSHSNEEYSFNRTLPLLSQQEGRRLLPEIPNRARSPSRLVRQDHVKDEGEKRSPISKTFAEAKQEMYGDNQTYESQYTNEYSELNSTFAEADESLYTDDNNYESYQHQSHPEIDQSTQLQFIADQTNQFHYDSMKITHNVRSTEVYINDSPSEYFSPEDYIKQAQKNRNRRRKSRELPDLSISTDEESKKHKPENMRSVSEDASPKTIKILPRRSFSQPEKETQKKSDSPQISSPISILSQKLNSPKKEEGGIDNVDDATKSEGPKKPIYKFPKMLEMRGDSKSFDAVVRQLIKNENKEDEDKSQSMDENIFSDKKDNKTTLNEAEIQNAVEQAASLFKKVVLQRRKERHPVEDAEMTTTTSAKRFYDEVFETEIKYPLDSDDYRLVFISSDSSEKEDDCDDTSSTTSSLAIMFDDCDWDYFEPSITKPNVTNTGKTMFNNMSPFDSPHFYRRRLSSSPLDSPIFCRRGMSESPLSIRKFRESDTGTDEEILNFESSSATSSEGFLPKEYLKAWKKNHKCLTTKKSVCRCGKSTHYVAVPVPILVPMDTFQKWNNNPDLLQLLNTSNQLLSYQHEHKNDITNTSTTSMVTAAATQYQQVMREEKLPETAKDEEKEMKRQKIGDDVSITSNISCNSNATQSRRSSQSPPTQYDNVCDKGQLSHRDRGVLSRIKKSENNLTRVNNNCTCSAAHLNETIKITNKHDTYVCSNNHSGVSEKPYTNSNLIKTASSCSSNALQSTSLSGAMISVGKLKIPESGSSDGGYLISENAFSSSDNEESCDDGDEKKTVQRSYDVAGAAQVENIISDVDTNSNSATSGSDLTDSEDTGIEENRRSKAKRFTKVFVVNKNAQMSETDSCSSSANAAPSTTEEEEDTSDNDTDTDGIKLNYMKPLESDNSDRDSVSEQEVTLNCIDASDNDDNLSENNVILNSIKTIDDNEIIEVNQHKDKENGTDVERVESEKKVNGTASENTLDDDKNKSNLPSNSDECANQMNVIDETDEIVSNCDSLEPSCYNISNRHEEEKKSIENFEMEMEPMDTIINDEKKFASCNLSMILGDGPYDNNKIIQTNDVRTGFADDENLLKIESPLNPIQHKQEQKQQHNITESDSQTTVAKDNNVPVAIETGLHQHIHNKLNVVETLLNDQCEAGSSSNNNNYILTQQQQEESNLCVKQNVNEEIAKTATQELLNVENASVSRQRSNSTDGNGKFTSLIMITQQDNNNFAMDTETQVSVTTTDTTKIITGGDSSSRDSIVVQHRNWQPRDLSSVKSKIGFYEENINKVKENLNIKVKNAPNSEKSMIKFEKSESENEIENDKETAQKSENSENGDVTVITGQKTLSAVICLEDGLADDDSWVEEMSQNDDEEFPSTETGSSDFDSSDEMSLSYSGVDREEELRGYNRVSIDFTLHTIVEESCEDSEYENSDRKSQRISASELEKYFFFGLGEGGSNSQSHSNAVNNNLKMTAEDQDESPSETSSICSEKSYSEGGLDSLNTADENGNGCGTLASSRLEKYFLTGFMGFQNNDGNDNSDGSGSVGSDSEGRPSPEQRRKKLVRARGTGRSHSSSLDNLLAKEDSLENQSEQTHQQESNDSDSSETTCDDNIDKTEYHSDTVKRKKKIKKQDLEDASKKVVPDVEIKVPSGDSEEEDEDGRKTPQPEFLMPASNNLVQSRKQHSRDSGFIGSNDDLLKSEKSDGQRSPEIKIELEEIQEEIKEPEITQVTPQQSNTNLMRKDSFNAWSSDEETNLMMSKMRQFFKSLIAANANTKNSRSSTPIEASSNGTPKIKHRQRPPQLVYFENELTRLMKTVPGIKDEQVKEFVEYFSSEDAWSDSYDSSDYTSSDKESGVKKSSKIQQQISASCQEIIEKFDRNSKVNKLDEEGDMGDGGVLEDGINKETAFVYQKLVASITKIADEKPSSNVTNSPPIIAKVMHHIGSRLVALMHEVSSGESMKSNSPKQLRHHRRLQAKISATTTEDDDSTSESNLEDSAINNLPRSKSHDLLLDGSGKPTQDHMTMEEREASDYERFSWRGSFESALLTNCDSRNKLSTLENSSSALSILAAKRRSAGDLLFSPKNLSREQLDRVRSCGSIGGDDHDLENSKLWESTQSQESSRKRAGIIEDDTDESSDNDHQRLTTTRSTLPRSLQTSTITASTTNSLPRLPTTSANMQSSSGAMQKAQSVYQFLQNNVKSARYRAPGFNRPQQPPKRALSVPGLQQPFNRRDRRNKVQSLSMDDQSTSVTATTQVISNSKNNSKTVTPTHPSPSSTTEPWPSQSDEDIDRLVQTYQNRHNSLSSLGLRSDSMASVYSGAGEGRYGTVQVKGMVEFGMQYNYKQCALEIHVKQCKDLAAVDTKRNRSDPYVKVYLLPDKTKSGKRKTKVKKHTLNPVFDEVLRFYMSLSSLESRTLWLTVWHSDMFGRNDFLGEVMISLQNKVFDNPLPQWYQLEERSEPFEDVTTYRGDIIVGLKFIPGSESSSSYSHGLSLRKFSIKSNSSSNSANNGSSATSTCSKNTKGSLHVLVKEAKHLSAVKANGNCDAFCKSYLLPDKNRSSKQKTPVVKRTTNPQWNYTFVYEDLTLAELSERALELTIWDHDRLASNEFLGGVRFSLGTGKHYGKSVEWNDANGKELTLWQSMINRPNFWVEGCLALRSSLENRTGT</sequence>
<feature type="compositionally biased region" description="Acidic residues" evidence="4">
    <location>
        <begin position="2074"/>
        <end position="2085"/>
    </location>
</feature>
<feature type="compositionally biased region" description="Basic residues" evidence="4">
    <location>
        <begin position="649"/>
        <end position="658"/>
    </location>
</feature>
<feature type="region of interest" description="Disordered" evidence="4">
    <location>
        <begin position="2679"/>
        <end position="2760"/>
    </location>
</feature>
<feature type="compositionally biased region" description="Basic and acidic residues" evidence="4">
    <location>
        <begin position="524"/>
        <end position="537"/>
    </location>
</feature>
<feature type="region of interest" description="Disordered" evidence="4">
    <location>
        <begin position="1932"/>
        <end position="1987"/>
    </location>
</feature>
<name>A0A9J6BM07_POLVA</name>
<feature type="compositionally biased region" description="Basic and acidic residues" evidence="4">
    <location>
        <begin position="703"/>
        <end position="712"/>
    </location>
</feature>
<evidence type="ECO:0000313" key="6">
    <source>
        <dbReference type="EMBL" id="KAG5670499.1"/>
    </source>
</evidence>
<feature type="region of interest" description="Disordered" evidence="4">
    <location>
        <begin position="2312"/>
        <end position="2336"/>
    </location>
</feature>
<feature type="compositionally biased region" description="Basic and acidic residues" evidence="4">
    <location>
        <begin position="1376"/>
        <end position="1386"/>
    </location>
</feature>
<dbReference type="PANTHER" id="PTHR45716:SF2">
    <property type="entry name" value="BITESIZE, ISOFORM I"/>
    <property type="match status" value="1"/>
</dbReference>